<keyword evidence="1" id="KW-0812">Transmembrane</keyword>
<feature type="transmembrane region" description="Helical" evidence="1">
    <location>
        <begin position="289"/>
        <end position="307"/>
    </location>
</feature>
<dbReference type="InParanoid" id="T0QV71"/>
<dbReference type="RefSeq" id="XP_008604668.1">
    <property type="nucleotide sequence ID" value="XM_008606446.1"/>
</dbReference>
<name>T0QV71_SAPDV</name>
<dbReference type="PANTHER" id="PTHR39200">
    <property type="entry name" value="HYPOTHETICAL EXPORTED PROTEIN"/>
    <property type="match status" value="1"/>
</dbReference>
<dbReference type="OMA" id="CANHDVS"/>
<gene>
    <name evidence="2" type="ORF">SDRG_00940</name>
</gene>
<dbReference type="GeneID" id="19941667"/>
<keyword evidence="1" id="KW-1133">Transmembrane helix</keyword>
<protein>
    <submittedName>
        <fullName evidence="2">Uncharacterized protein</fullName>
    </submittedName>
</protein>
<organism evidence="2 3">
    <name type="scientific">Saprolegnia diclina (strain VS20)</name>
    <dbReference type="NCBI Taxonomy" id="1156394"/>
    <lineage>
        <taxon>Eukaryota</taxon>
        <taxon>Sar</taxon>
        <taxon>Stramenopiles</taxon>
        <taxon>Oomycota</taxon>
        <taxon>Saprolegniomycetes</taxon>
        <taxon>Saprolegniales</taxon>
        <taxon>Saprolegniaceae</taxon>
        <taxon>Saprolegnia</taxon>
    </lineage>
</organism>
<dbReference type="OrthoDB" id="74718at2759"/>
<dbReference type="Proteomes" id="UP000030762">
    <property type="component" value="Unassembled WGS sequence"/>
</dbReference>
<dbReference type="PANTHER" id="PTHR39200:SF1">
    <property type="entry name" value="AUTO-TRANSPORTER ADHESIN HEAD GIN DOMAIN-CONTAINING PROTEIN-RELATED"/>
    <property type="match status" value="1"/>
</dbReference>
<dbReference type="Gene3D" id="2.160.20.120">
    <property type="match status" value="1"/>
</dbReference>
<dbReference type="AlphaFoldDB" id="T0QV71"/>
<keyword evidence="1" id="KW-0472">Membrane</keyword>
<evidence type="ECO:0000313" key="3">
    <source>
        <dbReference type="Proteomes" id="UP000030762"/>
    </source>
</evidence>
<dbReference type="EMBL" id="JH767133">
    <property type="protein sequence ID" value="EQC42099.1"/>
    <property type="molecule type" value="Genomic_DNA"/>
</dbReference>
<evidence type="ECO:0000313" key="2">
    <source>
        <dbReference type="EMBL" id="EQC42099.1"/>
    </source>
</evidence>
<accession>T0QV71</accession>
<reference evidence="2 3" key="1">
    <citation type="submission" date="2012-04" db="EMBL/GenBank/DDBJ databases">
        <title>The Genome Sequence of Saprolegnia declina VS20.</title>
        <authorList>
            <consortium name="The Broad Institute Genome Sequencing Platform"/>
            <person name="Russ C."/>
            <person name="Nusbaum C."/>
            <person name="Tyler B."/>
            <person name="van West P."/>
            <person name="Dieguez-Uribeondo J."/>
            <person name="de Bruijn I."/>
            <person name="Tripathy S."/>
            <person name="Jiang R."/>
            <person name="Young S.K."/>
            <person name="Zeng Q."/>
            <person name="Gargeya S."/>
            <person name="Fitzgerald M."/>
            <person name="Haas B."/>
            <person name="Abouelleil A."/>
            <person name="Alvarado L."/>
            <person name="Arachchi H.M."/>
            <person name="Berlin A."/>
            <person name="Chapman S.B."/>
            <person name="Goldberg J."/>
            <person name="Griggs A."/>
            <person name="Gujja S."/>
            <person name="Hansen M."/>
            <person name="Howarth C."/>
            <person name="Imamovic A."/>
            <person name="Larimer J."/>
            <person name="McCowen C."/>
            <person name="Montmayeur A."/>
            <person name="Murphy C."/>
            <person name="Neiman D."/>
            <person name="Pearson M."/>
            <person name="Priest M."/>
            <person name="Roberts A."/>
            <person name="Saif S."/>
            <person name="Shea T."/>
            <person name="Sisk P."/>
            <person name="Sykes S."/>
            <person name="Wortman J."/>
            <person name="Nusbaum C."/>
            <person name="Birren B."/>
        </authorList>
    </citation>
    <scope>NUCLEOTIDE SEQUENCE [LARGE SCALE GENOMIC DNA]</scope>
    <source>
        <strain evidence="2 3">VS20</strain>
    </source>
</reference>
<dbReference type="VEuPathDB" id="FungiDB:SDRG_00940"/>
<sequence length="316" mass="33468">MSTRCACAKVSRLVHVVLHQPHRLRYLSTTADTVFLPPIHGSVLPSDAVGRRSHVQLTARATGSIYVNEAPPLEIGSLTLENYGSGAVQVQLRSRLAVQTTLEVKTMGTGAIAVATPHLDANLIRTFAASDGDVYLEAATLSVPFLRSTMAGAGDIAYHTPQHAVLCANHDVSMLGEGTIFAGAIMCNRTFVYSTGPGHVIVDGGLVLETTHAGSGHTSYASTPPLSITHIGFGPRAGVQASQDVPRHWTFAPAPPMAPLAVANEMNDEVRQALATTTMSHALASSVQGVLFVCMAAAVPMLLWTYLKRRNYALLP</sequence>
<proteinExistence type="predicted"/>
<evidence type="ECO:0000256" key="1">
    <source>
        <dbReference type="SAM" id="Phobius"/>
    </source>
</evidence>
<keyword evidence="3" id="KW-1185">Reference proteome</keyword>